<accession>A0ABR1M145</accession>
<evidence type="ECO:0000256" key="3">
    <source>
        <dbReference type="SAM" id="MobiDB-lite"/>
    </source>
</evidence>
<feature type="domain" description="SH3" evidence="4">
    <location>
        <begin position="19"/>
        <end position="78"/>
    </location>
</feature>
<comment type="caution">
    <text evidence="5">The sequence shown here is derived from an EMBL/GenBank/DDBJ whole genome shotgun (WGS) entry which is preliminary data.</text>
</comment>
<feature type="compositionally biased region" description="Basic and acidic residues" evidence="3">
    <location>
        <begin position="675"/>
        <end position="694"/>
    </location>
</feature>
<sequence length="1405" mass="152130">MLVQGHLLVGRRGNVGLHKNSPTLLTAAPQTKRDLGFIEGDLIECLNAGDGAWWMGRLKRNKHAVGLFPSNFVEVLDESLWPGNSRNTTPLAMSRNGSNSMAPPKQVPQKQKSMFRKPFTAYYNAGSPNPAAAARERLEKSGSGSLSSDRTDSLKKHRPYSSMKHATPPGHSPNPSPRGSNDTLSKIRGVSPAPERTGSSLRPSRATSPLPPRQESSQYRAISPAPRSRAVSPAPPQTYRAVSPAPQMYRAVSPAPPSTYRAVSPAPPSTYRAVSPAPPSAYRAVSPAPPRDLRAISPAPPSTYRAISPGPQQHRPISRAVSPAPDQFYAPSPALSPGPPQQYRAYSPVPDLQHGSFRPVSRGRSPAPFETQVGEESPPPPPPPPHRSRFTTSRVPSPEPTSREPNRNALRTPEPREDPRARPGANLTPSPLTNAMNDVQSLLKDMGVSRAESPSPTKEKGTRDTWSAMNEFGEALTPKNKRRPVTSIGFDTEEEGRANGRSEGFLARSNSFAPTPESPPQVGNYLQRMEEHLQSMQSLTTGPQDELFFPSANDAPPAPPPKNTLTENRPQTSHGAERSTSFFQARPRSSMGGLRLESKPSLKHRKSAYEIARQGLGRTFTNKTTVTNASSNATNSTDTSNSTSHTLWSGTSLGGVSMTSAGSFARRKWGIGGSIREKDRERSKSVVDVSRTRMDSGMGLSDNRPETPFTGVSYHSSHATQQPVDNSGEQGGLLGGLSSPKPRKSNFFKRMVESAKTGAASARHTISSSPSRPVSRASVMPNGVTSIAGGTAAPSPTRDMGLGTSDWVQVRRDVNRSNSLSKNERIERAERCQMNDIAVINPIEVLEDTMEGDENLDGLAVESPTDFTQCNLANVDKNTRFIQGLPVMTTPASLAQGFVCRPYRSEVQRLRAIFTWVSERITWEEDFEGSVNTRRVIQTLRGTTQEVATLVAEMCAAAGIHAEVVRGYLKAPGEVLDFDLVAHPNHWWNAVIVDGEWRIMDCSLASPKNPKRSAYSSAPSTQAEGGFFLARPSQICFTHVPLLPEQQHIVPPLEHEVLMALPCACPAYFHHQVEIVDFDTSLLNLEKLEMAHIHFFVPEDVEALAEVEARVLERDRDGDLFENGDTCTKKALCQPEWIGGRKRYTVKALLPGDEGQATLKVYVGKRGLRHSIKSNPHALAFALPLNHTGENPPYEFLTLHPTPHAQRHDLYVAQPQCARLAINNTFVFTVRQHPASTGSYFSANTAYGHHASASAGSNLTPISGRMSPLPFTRPTSALSMVSASASNAGSIFSASSSGSDPKTQTYSSNGASAGIGSSSSGSSKPAKLAVQSPSGKILRLVRKSDHMLSCSTGAGVGGAREGEKEGGDGTVWETVIKVGERGVWRGLVLADRSARWCVFAEWECF</sequence>
<dbReference type="InterPro" id="IPR036028">
    <property type="entry name" value="SH3-like_dom_sf"/>
</dbReference>
<dbReference type="SUPFAM" id="SSF50044">
    <property type="entry name" value="SH3-domain"/>
    <property type="match status" value="1"/>
</dbReference>
<dbReference type="Gene3D" id="2.30.30.40">
    <property type="entry name" value="SH3 Domains"/>
    <property type="match status" value="1"/>
</dbReference>
<feature type="compositionally biased region" description="Polar residues" evidence="3">
    <location>
        <begin position="427"/>
        <end position="440"/>
    </location>
</feature>
<dbReference type="PROSITE" id="PS50002">
    <property type="entry name" value="SH3"/>
    <property type="match status" value="1"/>
</dbReference>
<feature type="region of interest" description="Disordered" evidence="3">
    <location>
        <begin position="622"/>
        <end position="656"/>
    </location>
</feature>
<dbReference type="Proteomes" id="UP001360953">
    <property type="component" value="Unassembled WGS sequence"/>
</dbReference>
<feature type="compositionally biased region" description="Polar residues" evidence="3">
    <location>
        <begin position="713"/>
        <end position="725"/>
    </location>
</feature>
<keyword evidence="1 2" id="KW-0728">SH3 domain</keyword>
<feature type="region of interest" description="Disordered" evidence="3">
    <location>
        <begin position="126"/>
        <end position="596"/>
    </location>
</feature>
<dbReference type="SMART" id="SM00460">
    <property type="entry name" value="TGc"/>
    <property type="match status" value="1"/>
</dbReference>
<feature type="compositionally biased region" description="Low complexity" evidence="3">
    <location>
        <begin position="622"/>
        <end position="646"/>
    </location>
</feature>
<dbReference type="InterPro" id="IPR002931">
    <property type="entry name" value="Transglutaminase-like"/>
</dbReference>
<dbReference type="SUPFAM" id="SSF54001">
    <property type="entry name" value="Cysteine proteinases"/>
    <property type="match status" value="1"/>
</dbReference>
<gene>
    <name evidence="5" type="ORF">J3D65DRAFT_270394</name>
</gene>
<dbReference type="InterPro" id="IPR056409">
    <property type="entry name" value="Ig_CYK3_C"/>
</dbReference>
<protein>
    <submittedName>
        <fullName evidence="5">Cytokinesis protein Cyk3</fullName>
    </submittedName>
</protein>
<name>A0ABR1M145_9PEZI</name>
<evidence type="ECO:0000313" key="6">
    <source>
        <dbReference type="Proteomes" id="UP001360953"/>
    </source>
</evidence>
<feature type="compositionally biased region" description="Low complexity" evidence="3">
    <location>
        <begin position="1307"/>
        <end position="1323"/>
    </location>
</feature>
<dbReference type="SMART" id="SM00326">
    <property type="entry name" value="SH3"/>
    <property type="match status" value="1"/>
</dbReference>
<dbReference type="RefSeq" id="XP_066658127.1">
    <property type="nucleotide sequence ID" value="XM_066794958.1"/>
</dbReference>
<feature type="region of interest" description="Disordered" evidence="3">
    <location>
        <begin position="675"/>
        <end position="803"/>
    </location>
</feature>
<dbReference type="GeneID" id="92027864"/>
<dbReference type="InterPro" id="IPR038765">
    <property type="entry name" value="Papain-like_cys_pep_sf"/>
</dbReference>
<feature type="compositionally biased region" description="Polar residues" evidence="3">
    <location>
        <begin position="197"/>
        <end position="207"/>
    </location>
</feature>
<organism evidence="5 6">
    <name type="scientific">Phyllosticta citribraziliensis</name>
    <dbReference type="NCBI Taxonomy" id="989973"/>
    <lineage>
        <taxon>Eukaryota</taxon>
        <taxon>Fungi</taxon>
        <taxon>Dikarya</taxon>
        <taxon>Ascomycota</taxon>
        <taxon>Pezizomycotina</taxon>
        <taxon>Dothideomycetes</taxon>
        <taxon>Dothideomycetes incertae sedis</taxon>
        <taxon>Botryosphaeriales</taxon>
        <taxon>Phyllostictaceae</taxon>
        <taxon>Phyllosticta</taxon>
    </lineage>
</organism>
<feature type="compositionally biased region" description="Polar residues" evidence="3">
    <location>
        <begin position="563"/>
        <end position="583"/>
    </location>
</feature>
<dbReference type="Pfam" id="PF24584">
    <property type="entry name" value="Ig_CYK3_C"/>
    <property type="match status" value="2"/>
</dbReference>
<feature type="compositionally biased region" description="Polar residues" evidence="3">
    <location>
        <begin position="87"/>
        <end position="101"/>
    </location>
</feature>
<keyword evidence="6" id="KW-1185">Reference proteome</keyword>
<feature type="region of interest" description="Disordered" evidence="3">
    <location>
        <begin position="1291"/>
        <end position="1329"/>
    </location>
</feature>
<dbReference type="PANTHER" id="PTHR46333:SF2">
    <property type="entry name" value="CYTOKINESIS PROTEIN 3"/>
    <property type="match status" value="1"/>
</dbReference>
<evidence type="ECO:0000259" key="4">
    <source>
        <dbReference type="PROSITE" id="PS50002"/>
    </source>
</evidence>
<dbReference type="InterPro" id="IPR052557">
    <property type="entry name" value="CAP/Cytokinesis_protein"/>
</dbReference>
<evidence type="ECO:0000256" key="2">
    <source>
        <dbReference type="PROSITE-ProRule" id="PRU00192"/>
    </source>
</evidence>
<dbReference type="Gene3D" id="3.10.620.30">
    <property type="match status" value="1"/>
</dbReference>
<dbReference type="PANTHER" id="PTHR46333">
    <property type="entry name" value="CYTOKINESIS PROTEIN 3"/>
    <property type="match status" value="1"/>
</dbReference>
<reference evidence="5 6" key="1">
    <citation type="submission" date="2024-04" db="EMBL/GenBank/DDBJ databases">
        <title>Phyllosticta paracitricarpa is synonymous to the EU quarantine fungus P. citricarpa based on phylogenomic analyses.</title>
        <authorList>
            <consortium name="Lawrence Berkeley National Laboratory"/>
            <person name="Van ingen-buijs V.A."/>
            <person name="Van westerhoven A.C."/>
            <person name="Haridas S."/>
            <person name="Skiadas P."/>
            <person name="Martin F."/>
            <person name="Groenewald J.Z."/>
            <person name="Crous P.W."/>
            <person name="Seidl M.F."/>
        </authorList>
    </citation>
    <scope>NUCLEOTIDE SEQUENCE [LARGE SCALE GENOMIC DNA]</scope>
    <source>
        <strain evidence="5 6">CPC 17464</strain>
    </source>
</reference>
<proteinExistence type="predicted"/>
<dbReference type="InterPro" id="IPR001452">
    <property type="entry name" value="SH3_domain"/>
</dbReference>
<dbReference type="Pfam" id="PF01841">
    <property type="entry name" value="Transglut_core"/>
    <property type="match status" value="1"/>
</dbReference>
<evidence type="ECO:0000256" key="1">
    <source>
        <dbReference type="ARBA" id="ARBA00022443"/>
    </source>
</evidence>
<evidence type="ECO:0000313" key="5">
    <source>
        <dbReference type="EMBL" id="KAK7541196.1"/>
    </source>
</evidence>
<feature type="compositionally biased region" description="Low complexity" evidence="3">
    <location>
        <begin position="220"/>
        <end position="232"/>
    </location>
</feature>
<feature type="compositionally biased region" description="Low complexity" evidence="3">
    <location>
        <begin position="767"/>
        <end position="779"/>
    </location>
</feature>
<feature type="region of interest" description="Disordered" evidence="3">
    <location>
        <begin position="87"/>
        <end position="112"/>
    </location>
</feature>
<feature type="compositionally biased region" description="Polar residues" evidence="3">
    <location>
        <begin position="534"/>
        <end position="543"/>
    </location>
</feature>
<dbReference type="EMBL" id="JBBPEH010000003">
    <property type="protein sequence ID" value="KAK7541196.1"/>
    <property type="molecule type" value="Genomic_DNA"/>
</dbReference>